<keyword evidence="3" id="KW-1185">Reference proteome</keyword>
<keyword evidence="2" id="KW-0808">Transferase</keyword>
<dbReference type="PANTHER" id="PTHR43194:SF2">
    <property type="entry name" value="PEROXISOMAL MEMBRANE PROTEIN LPX1"/>
    <property type="match status" value="1"/>
</dbReference>
<dbReference type="PANTHER" id="PTHR43194">
    <property type="entry name" value="HYDROLASE ALPHA/BETA FOLD FAMILY"/>
    <property type="match status" value="1"/>
</dbReference>
<dbReference type="Gene3D" id="3.40.50.1820">
    <property type="entry name" value="alpha/beta hydrolase"/>
    <property type="match status" value="1"/>
</dbReference>
<dbReference type="Proteomes" id="UP000255467">
    <property type="component" value="Unassembled WGS sequence"/>
</dbReference>
<dbReference type="OrthoDB" id="9802489at2"/>
<name>A0A379JM99_9NOCA</name>
<proteinExistence type="predicted"/>
<dbReference type="RefSeq" id="WP_081592914.1">
    <property type="nucleotide sequence ID" value="NZ_UGRY01000008.1"/>
</dbReference>
<evidence type="ECO:0000313" key="2">
    <source>
        <dbReference type="EMBL" id="SUD49560.1"/>
    </source>
</evidence>
<evidence type="ECO:0000313" key="3">
    <source>
        <dbReference type="Proteomes" id="UP000255467"/>
    </source>
</evidence>
<accession>A0A379JM99</accession>
<evidence type="ECO:0000259" key="1">
    <source>
        <dbReference type="Pfam" id="PF00561"/>
    </source>
</evidence>
<dbReference type="EMBL" id="UGRY01000008">
    <property type="protein sequence ID" value="SUD49560.1"/>
    <property type="molecule type" value="Genomic_DNA"/>
</dbReference>
<dbReference type="AlphaFoldDB" id="A0A379JM99"/>
<reference evidence="2 3" key="1">
    <citation type="submission" date="2018-06" db="EMBL/GenBank/DDBJ databases">
        <authorList>
            <consortium name="Pathogen Informatics"/>
            <person name="Doyle S."/>
        </authorList>
    </citation>
    <scope>NUCLEOTIDE SEQUENCE [LARGE SCALE GENOMIC DNA]</scope>
    <source>
        <strain evidence="2 3">NCTC1934</strain>
    </source>
</reference>
<gene>
    <name evidence="2" type="ORF">NCTC1934_06914</name>
</gene>
<protein>
    <submittedName>
        <fullName evidence="2">Acetoin dehydrogenase E2 subunit dihydrolipoyllysine-residue acetyltransferase</fullName>
    </submittedName>
</protein>
<dbReference type="SUPFAM" id="SSF53474">
    <property type="entry name" value="alpha/beta-Hydrolases"/>
    <property type="match status" value="1"/>
</dbReference>
<feature type="domain" description="AB hydrolase-1" evidence="1">
    <location>
        <begin position="44"/>
        <end position="137"/>
    </location>
</feature>
<dbReference type="InterPro" id="IPR029058">
    <property type="entry name" value="AB_hydrolase_fold"/>
</dbReference>
<dbReference type="InterPro" id="IPR000073">
    <property type="entry name" value="AB_hydrolase_1"/>
</dbReference>
<sequence>MTLRTRAVCPRGATLIISEVGPAHGRPVLLSPPLDIGLRALQPVMEGLASRGYRVFAGDHRGQGTNAVKRGHLDITLTGMTADAMSVIDGLGLRKPHVVGQGLGGLVALALAAWRPDLIASATAIAASAEADDHRETSASILDDLRGCRLPVLALSGAGERPTPHHISGAAVAAVPGGRQVTNVALGQLDVLIEHLEEQFAIADHASGDATDG</sequence>
<dbReference type="GO" id="GO:0016740">
    <property type="term" value="F:transferase activity"/>
    <property type="evidence" value="ECO:0007669"/>
    <property type="project" value="UniProtKB-KW"/>
</dbReference>
<organism evidence="2 3">
    <name type="scientific">Nocardia otitidiscaviarum</name>
    <dbReference type="NCBI Taxonomy" id="1823"/>
    <lineage>
        <taxon>Bacteria</taxon>
        <taxon>Bacillati</taxon>
        <taxon>Actinomycetota</taxon>
        <taxon>Actinomycetes</taxon>
        <taxon>Mycobacteriales</taxon>
        <taxon>Nocardiaceae</taxon>
        <taxon>Nocardia</taxon>
    </lineage>
</organism>
<dbReference type="Pfam" id="PF00561">
    <property type="entry name" value="Abhydrolase_1"/>
    <property type="match status" value="1"/>
</dbReference>
<dbReference type="InterPro" id="IPR050228">
    <property type="entry name" value="Carboxylesterase_BioH"/>
</dbReference>